<name>A0A0F9LRS9_9ZZZZ</name>
<reference evidence="1" key="1">
    <citation type="journal article" date="2015" name="Nature">
        <title>Complex archaea that bridge the gap between prokaryotes and eukaryotes.</title>
        <authorList>
            <person name="Spang A."/>
            <person name="Saw J.H."/>
            <person name="Jorgensen S.L."/>
            <person name="Zaremba-Niedzwiedzka K."/>
            <person name="Martijn J."/>
            <person name="Lind A.E."/>
            <person name="van Eijk R."/>
            <person name="Schleper C."/>
            <person name="Guy L."/>
            <person name="Ettema T.J."/>
        </authorList>
    </citation>
    <scope>NUCLEOTIDE SEQUENCE</scope>
</reference>
<proteinExistence type="predicted"/>
<dbReference type="EMBL" id="LAZR01010412">
    <property type="protein sequence ID" value="KKM67080.1"/>
    <property type="molecule type" value="Genomic_DNA"/>
</dbReference>
<dbReference type="AlphaFoldDB" id="A0A0F9LRS9"/>
<accession>A0A0F9LRS9</accession>
<evidence type="ECO:0008006" key="2">
    <source>
        <dbReference type="Google" id="ProtNLM"/>
    </source>
</evidence>
<gene>
    <name evidence="1" type="ORF">LCGC14_1474660</name>
</gene>
<evidence type="ECO:0000313" key="1">
    <source>
        <dbReference type="EMBL" id="KKM67080.1"/>
    </source>
</evidence>
<protein>
    <recommendedName>
        <fullName evidence="2">DUF5131 family protein</fullName>
    </recommendedName>
</protein>
<sequence length="228" mass="27308">MTKGNMYEDAIYRWNVFVGCEFDCIYCKKSFKAQMRRQIHNCELCGNYIPHFHEERLNKKLPKTRGDQFIWVGSSGDISFISNDNMEHILNKIKEYPDRTFFFQTKDPEWFSQWVFPSNTILGITLETDRNTKLLEFSKAPSPLTRFYDFKDIKHHRKFITIEPILKFNLGVFLRMIQGLKPERIYIGYDSKKNNLPEPSLKKVRHLISIMKDFTKVKEKLMREAWDE</sequence>
<comment type="caution">
    <text evidence="1">The sequence shown here is derived from an EMBL/GenBank/DDBJ whole genome shotgun (WGS) entry which is preliminary data.</text>
</comment>
<organism evidence="1">
    <name type="scientific">marine sediment metagenome</name>
    <dbReference type="NCBI Taxonomy" id="412755"/>
    <lineage>
        <taxon>unclassified sequences</taxon>
        <taxon>metagenomes</taxon>
        <taxon>ecological metagenomes</taxon>
    </lineage>
</organism>